<evidence type="ECO:0000313" key="2">
    <source>
        <dbReference type="Proteomes" id="UP000824001"/>
    </source>
</evidence>
<reference evidence="1" key="2">
    <citation type="journal article" date="2021" name="PeerJ">
        <title>Extensive microbial diversity within the chicken gut microbiome revealed by metagenomics and culture.</title>
        <authorList>
            <person name="Gilroy R."/>
            <person name="Ravi A."/>
            <person name="Getino M."/>
            <person name="Pursley I."/>
            <person name="Horton D.L."/>
            <person name="Alikhan N.F."/>
            <person name="Baker D."/>
            <person name="Gharbi K."/>
            <person name="Hall N."/>
            <person name="Watson M."/>
            <person name="Adriaenssens E.M."/>
            <person name="Foster-Nyarko E."/>
            <person name="Jarju S."/>
            <person name="Secka A."/>
            <person name="Antonio M."/>
            <person name="Oren A."/>
            <person name="Chaudhuri R.R."/>
            <person name="La Ragione R."/>
            <person name="Hildebrand F."/>
            <person name="Pallen M.J."/>
        </authorList>
    </citation>
    <scope>NUCLEOTIDE SEQUENCE</scope>
    <source>
        <strain evidence="1">ChiHjej10B9-9673</strain>
    </source>
</reference>
<sequence length="174" mass="19068">MDNEVMELIDTLYSMVSEAWGVPLGNDKCIVERDKVLGMIEDIKSRIPAELAEAKRLVAARDEFIGNAKREAESIRRAAEEKARALVDEQEIVRTARAKAAEMESTAAAKSAALRQSALEYIDDALRRAEESASTALQELHTSRARFRGTAGVNEALHARPKAAEQAGAEYPAE</sequence>
<evidence type="ECO:0008006" key="3">
    <source>
        <dbReference type="Google" id="ProtNLM"/>
    </source>
</evidence>
<name>A0A9D1JW44_9FIRM</name>
<dbReference type="Proteomes" id="UP000824001">
    <property type="component" value="Unassembled WGS sequence"/>
</dbReference>
<dbReference type="EMBL" id="DVJK01000136">
    <property type="protein sequence ID" value="HIS66894.1"/>
    <property type="molecule type" value="Genomic_DNA"/>
</dbReference>
<gene>
    <name evidence="1" type="ORF">IAC18_04955</name>
</gene>
<reference evidence="1" key="1">
    <citation type="submission" date="2020-10" db="EMBL/GenBank/DDBJ databases">
        <authorList>
            <person name="Gilroy R."/>
        </authorList>
    </citation>
    <scope>NUCLEOTIDE SEQUENCE</scope>
    <source>
        <strain evidence="1">ChiHjej10B9-9673</strain>
    </source>
</reference>
<proteinExistence type="predicted"/>
<organism evidence="1 2">
    <name type="scientific">Candidatus Scatomorpha merdipullorum</name>
    <dbReference type="NCBI Taxonomy" id="2840927"/>
    <lineage>
        <taxon>Bacteria</taxon>
        <taxon>Bacillati</taxon>
        <taxon>Bacillota</taxon>
        <taxon>Clostridia</taxon>
        <taxon>Eubacteriales</taxon>
        <taxon>Candidatus Scatomorpha</taxon>
    </lineage>
</organism>
<dbReference type="AlphaFoldDB" id="A0A9D1JW44"/>
<protein>
    <recommendedName>
        <fullName evidence="3">ATPase</fullName>
    </recommendedName>
</protein>
<evidence type="ECO:0000313" key="1">
    <source>
        <dbReference type="EMBL" id="HIS66894.1"/>
    </source>
</evidence>
<accession>A0A9D1JW44</accession>
<comment type="caution">
    <text evidence="1">The sequence shown here is derived from an EMBL/GenBank/DDBJ whole genome shotgun (WGS) entry which is preliminary data.</text>
</comment>